<comment type="function">
    <text evidence="2">Involved in fatty acylation of protoxin at internal lysine residues, thereby converting it to the active toxin.</text>
</comment>
<reference evidence="3 4" key="1">
    <citation type="submission" date="2018-03" db="EMBL/GenBank/DDBJ databases">
        <authorList>
            <person name="Wu G."/>
        </authorList>
    </citation>
    <scope>NUCLEOTIDE SEQUENCE [LARGE SCALE GENOMIC DNA]</scope>
    <source>
        <strain evidence="3 4">SAM-118</strain>
    </source>
</reference>
<dbReference type="InterPro" id="IPR003996">
    <property type="entry name" value="RTX_toxin-activating_protC_bac"/>
</dbReference>
<keyword evidence="2" id="KW-0204">Cytolysis</keyword>
<evidence type="ECO:0000313" key="4">
    <source>
        <dbReference type="Proteomes" id="UP000284283"/>
    </source>
</evidence>
<comment type="caution">
    <text evidence="3">The sequence shown here is derived from an EMBL/GenBank/DDBJ whole genome shotgun (WGS) entry which is preliminary data.</text>
</comment>
<evidence type="ECO:0000313" key="3">
    <source>
        <dbReference type="EMBL" id="RNK99209.1"/>
    </source>
</evidence>
<protein>
    <recommendedName>
        <fullName evidence="2">RTX toxin-activating lysine-acyltransferase</fullName>
        <ecNumber evidence="2">2.3.1.-</ecNumber>
    </recommendedName>
</protein>
<keyword evidence="2" id="KW-0963">Cytoplasm</keyword>
<keyword evidence="2" id="KW-0012">Acyltransferase</keyword>
<dbReference type="EMBL" id="PYTT01000142">
    <property type="protein sequence ID" value="RNK99209.1"/>
    <property type="molecule type" value="Genomic_DNA"/>
</dbReference>
<dbReference type="GO" id="GO:0009404">
    <property type="term" value="P:toxin metabolic process"/>
    <property type="evidence" value="ECO:0007669"/>
    <property type="project" value="UniProtKB-UniRule"/>
</dbReference>
<dbReference type="GO" id="GO:0005737">
    <property type="term" value="C:cytoplasm"/>
    <property type="evidence" value="ECO:0007669"/>
    <property type="project" value="UniProtKB-SubCell"/>
</dbReference>
<name>A0AAE8F4T0_XANVA</name>
<dbReference type="AlphaFoldDB" id="A0AAE8F4T0"/>
<evidence type="ECO:0000256" key="1">
    <source>
        <dbReference type="ARBA" id="ARBA00005686"/>
    </source>
</evidence>
<dbReference type="EC" id="2.3.1.-" evidence="2"/>
<dbReference type="GO" id="GO:0016746">
    <property type="term" value="F:acyltransferase activity"/>
    <property type="evidence" value="ECO:0007669"/>
    <property type="project" value="UniProtKB-UniRule"/>
</dbReference>
<comment type="subcellular location">
    <subcellularLocation>
        <location evidence="2">Cytoplasm</location>
    </subcellularLocation>
</comment>
<accession>A0AAE8F4T0</accession>
<comment type="similarity">
    <text evidence="1 2">Belongs to the RTX toxin acyltransferase family.</text>
</comment>
<dbReference type="RefSeq" id="WP_082345102.1">
    <property type="nucleotide sequence ID" value="NZ_CP025272.1"/>
</dbReference>
<evidence type="ECO:0000256" key="2">
    <source>
        <dbReference type="RuleBase" id="RU368102"/>
    </source>
</evidence>
<proteinExistence type="inferred from homology"/>
<dbReference type="KEGG" id="xva:C7V42_07865"/>
<dbReference type="Proteomes" id="UP000284283">
    <property type="component" value="Unassembled WGS sequence"/>
</dbReference>
<organism evidence="3 4">
    <name type="scientific">Xanthomonas vasicola pv. vasculorum</name>
    <dbReference type="NCBI Taxonomy" id="325776"/>
    <lineage>
        <taxon>Bacteria</taxon>
        <taxon>Pseudomonadati</taxon>
        <taxon>Pseudomonadota</taxon>
        <taxon>Gammaproteobacteria</taxon>
        <taxon>Lysobacterales</taxon>
        <taxon>Lysobacteraceae</taxon>
        <taxon>Xanthomonas</taxon>
    </lineage>
</organism>
<keyword evidence="2" id="KW-0808">Transferase</keyword>
<gene>
    <name evidence="3" type="ORF">C9386_16985</name>
</gene>
<dbReference type="Pfam" id="PF02794">
    <property type="entry name" value="HlyC"/>
    <property type="match status" value="1"/>
</dbReference>
<sequence>MELPRLDALHRELGYAAFLNARISERATYPIGSLRAWVEPAILMRQARFVFDEAGQVIGYYTWAYLAHDIAERYIKKDILVLELAEWCEGNSLWIIDFVALSGAVMKVVRAFLSDMNGCADFNFLSRSRNGTVQRSMRVQGRRVTEVLNAY</sequence>
<dbReference type="GO" id="GO:0031640">
    <property type="term" value="P:killing of cells of another organism"/>
    <property type="evidence" value="ECO:0007669"/>
    <property type="project" value="UniProtKB-KW"/>
</dbReference>